<feature type="chain" id="PRO_5023086534" description="PepSY domain-containing protein" evidence="1">
    <location>
        <begin position="24"/>
        <end position="186"/>
    </location>
</feature>
<evidence type="ECO:0000256" key="1">
    <source>
        <dbReference type="SAM" id="SignalP"/>
    </source>
</evidence>
<sequence>MKKIVMLAAGIMLVGSFSVTALAKTHQHVPQPNQQAMPVFLEVDEDVPADWAKQVRLTSEQAQKIALGVQPGVIKEWKLDRAGTALVYKAEVVQNWKETDVYVDAVTGQAWREHDPARKQQMVKITAETAQKIALSKVNGSIKKIKLDEDDGQYVYEVEVRTSNRQEAELEISATTGDILSMEWDD</sequence>
<keyword evidence="4" id="KW-1185">Reference proteome</keyword>
<feature type="signal peptide" evidence="1">
    <location>
        <begin position="1"/>
        <end position="23"/>
    </location>
</feature>
<keyword evidence="1" id="KW-0732">Signal</keyword>
<dbReference type="InterPro" id="IPR025711">
    <property type="entry name" value="PepSY"/>
</dbReference>
<dbReference type="STRING" id="54914.AV540_19125"/>
<feature type="domain" description="PepSY" evidence="2">
    <location>
        <begin position="124"/>
        <end position="183"/>
    </location>
</feature>
<gene>
    <name evidence="3" type="primary">ykoJ</name>
    <name evidence="3" type="ORF">BPA01_42720</name>
</gene>
<dbReference type="GeneID" id="87612398"/>
<evidence type="ECO:0000313" key="4">
    <source>
        <dbReference type="Proteomes" id="UP000316882"/>
    </source>
</evidence>
<evidence type="ECO:0000313" key="3">
    <source>
        <dbReference type="EMBL" id="GEB34692.1"/>
    </source>
</evidence>
<dbReference type="Proteomes" id="UP000316882">
    <property type="component" value="Unassembled WGS sequence"/>
</dbReference>
<name>A0A4Y3PJL0_BREPA</name>
<dbReference type="RefSeq" id="WP_122964900.1">
    <property type="nucleotide sequence ID" value="NZ_BJMH01000026.1"/>
</dbReference>
<dbReference type="Gene3D" id="3.10.450.40">
    <property type="match status" value="2"/>
</dbReference>
<feature type="domain" description="PepSY" evidence="2">
    <location>
        <begin position="57"/>
        <end position="109"/>
    </location>
</feature>
<proteinExistence type="predicted"/>
<protein>
    <recommendedName>
        <fullName evidence="2">PepSY domain-containing protein</fullName>
    </recommendedName>
</protein>
<comment type="caution">
    <text evidence="3">The sequence shown here is derived from an EMBL/GenBank/DDBJ whole genome shotgun (WGS) entry which is preliminary data.</text>
</comment>
<organism evidence="3 4">
    <name type="scientific">Brevibacillus parabrevis</name>
    <dbReference type="NCBI Taxonomy" id="54914"/>
    <lineage>
        <taxon>Bacteria</taxon>
        <taxon>Bacillati</taxon>
        <taxon>Bacillota</taxon>
        <taxon>Bacilli</taxon>
        <taxon>Bacillales</taxon>
        <taxon>Paenibacillaceae</taxon>
        <taxon>Brevibacillus</taxon>
    </lineage>
</organism>
<dbReference type="AlphaFoldDB" id="A0A4Y3PJL0"/>
<evidence type="ECO:0000259" key="2">
    <source>
        <dbReference type="Pfam" id="PF03413"/>
    </source>
</evidence>
<accession>A0A4Y3PJL0</accession>
<dbReference type="Pfam" id="PF03413">
    <property type="entry name" value="PepSY"/>
    <property type="match status" value="2"/>
</dbReference>
<reference evidence="3 4" key="1">
    <citation type="submission" date="2019-06" db="EMBL/GenBank/DDBJ databases">
        <title>Whole genome shotgun sequence of Brevibacillus parabrevis NBRC 12334.</title>
        <authorList>
            <person name="Hosoyama A."/>
            <person name="Uohara A."/>
            <person name="Ohji S."/>
            <person name="Ichikawa N."/>
        </authorList>
    </citation>
    <scope>NUCLEOTIDE SEQUENCE [LARGE SCALE GENOMIC DNA]</scope>
    <source>
        <strain evidence="3 4">NBRC 12334</strain>
    </source>
</reference>
<dbReference type="EMBL" id="BJMH01000026">
    <property type="protein sequence ID" value="GEB34692.1"/>
    <property type="molecule type" value="Genomic_DNA"/>
</dbReference>